<dbReference type="PROSITE" id="PS50887">
    <property type="entry name" value="GGDEF"/>
    <property type="match status" value="1"/>
</dbReference>
<gene>
    <name evidence="2" type="ORF">ACFPN5_22630</name>
</gene>
<reference evidence="3" key="1">
    <citation type="journal article" date="2019" name="Int. J. Syst. Evol. Microbiol.">
        <title>The Global Catalogue of Microorganisms (GCM) 10K type strain sequencing project: providing services to taxonomists for standard genome sequencing and annotation.</title>
        <authorList>
            <consortium name="The Broad Institute Genomics Platform"/>
            <consortium name="The Broad Institute Genome Sequencing Center for Infectious Disease"/>
            <person name="Wu L."/>
            <person name="Ma J."/>
        </authorList>
    </citation>
    <scope>NUCLEOTIDE SEQUENCE [LARGE SCALE GENOMIC DNA]</scope>
    <source>
        <strain evidence="3">KACC 12649</strain>
    </source>
</reference>
<dbReference type="SUPFAM" id="SSF55073">
    <property type="entry name" value="Nucleotide cyclase"/>
    <property type="match status" value="1"/>
</dbReference>
<evidence type="ECO:0000259" key="1">
    <source>
        <dbReference type="PROSITE" id="PS50887"/>
    </source>
</evidence>
<evidence type="ECO:0000313" key="2">
    <source>
        <dbReference type="EMBL" id="MFC5462611.1"/>
    </source>
</evidence>
<proteinExistence type="predicted"/>
<organism evidence="2 3">
    <name type="scientific">Massilia niabensis</name>
    <dbReference type="NCBI Taxonomy" id="544910"/>
    <lineage>
        <taxon>Bacteria</taxon>
        <taxon>Pseudomonadati</taxon>
        <taxon>Pseudomonadota</taxon>
        <taxon>Betaproteobacteria</taxon>
        <taxon>Burkholderiales</taxon>
        <taxon>Oxalobacteraceae</taxon>
        <taxon>Telluria group</taxon>
        <taxon>Massilia</taxon>
    </lineage>
</organism>
<accession>A0ABW0LB69</accession>
<feature type="domain" description="GGDEF" evidence="1">
    <location>
        <begin position="1"/>
        <end position="45"/>
    </location>
</feature>
<sequence length="59" mass="6329">MTFRIGIASFSAGRLDDATSLIEAADRALYAAKGGGREQVVLEAGMAFEWPVTRGTHCR</sequence>
<protein>
    <recommendedName>
        <fullName evidence="1">GGDEF domain-containing protein</fullName>
    </recommendedName>
</protein>
<dbReference type="RefSeq" id="WP_379786091.1">
    <property type="nucleotide sequence ID" value="NZ_JBHSMU010000016.1"/>
</dbReference>
<dbReference type="Gene3D" id="3.30.70.270">
    <property type="match status" value="1"/>
</dbReference>
<dbReference type="InterPro" id="IPR029787">
    <property type="entry name" value="Nucleotide_cyclase"/>
</dbReference>
<evidence type="ECO:0000313" key="3">
    <source>
        <dbReference type="Proteomes" id="UP001596050"/>
    </source>
</evidence>
<dbReference type="InterPro" id="IPR043128">
    <property type="entry name" value="Rev_trsase/Diguanyl_cyclase"/>
</dbReference>
<comment type="caution">
    <text evidence="2">The sequence shown here is derived from an EMBL/GenBank/DDBJ whole genome shotgun (WGS) entry which is preliminary data.</text>
</comment>
<keyword evidence="3" id="KW-1185">Reference proteome</keyword>
<dbReference type="EMBL" id="JBHSMU010000016">
    <property type="protein sequence ID" value="MFC5462611.1"/>
    <property type="molecule type" value="Genomic_DNA"/>
</dbReference>
<dbReference type="InterPro" id="IPR000160">
    <property type="entry name" value="GGDEF_dom"/>
</dbReference>
<dbReference type="Proteomes" id="UP001596050">
    <property type="component" value="Unassembled WGS sequence"/>
</dbReference>
<name>A0ABW0LB69_9BURK</name>